<dbReference type="InterPro" id="IPR043128">
    <property type="entry name" value="Rev_trsase/Diguanyl_cyclase"/>
</dbReference>
<dbReference type="RefSeq" id="WP_046006978.1">
    <property type="nucleotide sequence ID" value="NZ_JXYA01000059.1"/>
</dbReference>
<evidence type="ECO:0000259" key="1">
    <source>
        <dbReference type="PROSITE" id="PS50878"/>
    </source>
</evidence>
<protein>
    <recommendedName>
        <fullName evidence="1">Reverse transcriptase domain-containing protein</fullName>
    </recommendedName>
</protein>
<feature type="domain" description="Reverse transcriptase" evidence="1">
    <location>
        <begin position="1"/>
        <end position="289"/>
    </location>
</feature>
<dbReference type="Gene3D" id="3.30.70.270">
    <property type="match status" value="1"/>
</dbReference>
<dbReference type="OrthoDB" id="8068221at2"/>
<evidence type="ECO:0000313" key="2">
    <source>
        <dbReference type="EMBL" id="KJZ05909.1"/>
    </source>
</evidence>
<dbReference type="EMBL" id="JXYA01000059">
    <property type="protein sequence ID" value="KJZ05909.1"/>
    <property type="molecule type" value="Genomic_DNA"/>
</dbReference>
<evidence type="ECO:0000313" key="3">
    <source>
        <dbReference type="Proteomes" id="UP000033452"/>
    </source>
</evidence>
<keyword evidence="3" id="KW-1185">Reference proteome</keyword>
<dbReference type="CDD" id="cd01646">
    <property type="entry name" value="RT_Bac_retron_I"/>
    <property type="match status" value="1"/>
</dbReference>
<dbReference type="InterPro" id="IPR000477">
    <property type="entry name" value="RT_dom"/>
</dbReference>
<dbReference type="PATRIC" id="fig|43658.5.peg.4497"/>
<dbReference type="AlphaFoldDB" id="A0A0F4QF63"/>
<dbReference type="PROSITE" id="PS50878">
    <property type="entry name" value="RT_POL"/>
    <property type="match status" value="1"/>
</dbReference>
<organism evidence="2 3">
    <name type="scientific">Pseudoalteromonas rubra</name>
    <dbReference type="NCBI Taxonomy" id="43658"/>
    <lineage>
        <taxon>Bacteria</taxon>
        <taxon>Pseudomonadati</taxon>
        <taxon>Pseudomonadota</taxon>
        <taxon>Gammaproteobacteria</taxon>
        <taxon>Alteromonadales</taxon>
        <taxon>Pseudoalteromonadaceae</taxon>
        <taxon>Pseudoalteromonas</taxon>
    </lineage>
</organism>
<name>A0A0F4QF63_9GAMM</name>
<proteinExistence type="predicted"/>
<dbReference type="NCBIfam" id="NF041750">
    <property type="entry name" value="Drt5"/>
    <property type="match status" value="1"/>
</dbReference>
<dbReference type="Pfam" id="PF00078">
    <property type="entry name" value="RVT_1"/>
    <property type="match status" value="1"/>
</dbReference>
<gene>
    <name evidence="2" type="ORF">TW77_21330</name>
</gene>
<dbReference type="SUPFAM" id="SSF56672">
    <property type="entry name" value="DNA/RNA polymerases"/>
    <property type="match status" value="1"/>
</dbReference>
<accession>A0A0F4QF63</accession>
<dbReference type="InterPro" id="IPR043502">
    <property type="entry name" value="DNA/RNA_pol_sf"/>
</dbReference>
<comment type="caution">
    <text evidence="2">The sequence shown here is derived from an EMBL/GenBank/DDBJ whole genome shotgun (WGS) entry which is preliminary data.</text>
</comment>
<sequence length="491" mass="56787">MSNKDKILEFYNSDFEGTLFPLETCKFIIENAYDELEAYLNKIADPRDKEHCFLPQQVVYASKAKQHLRRTKKLDPVAEFYMYQLAYKNRAIFNRKQNDGRLSFGYKFKDGKPVPINESFLDFNARLNSVKSKYKYHIQFDISSYFNSIYHHDLINWFASCGAPTSEVEMLGQFMREINGGFSIDFLPHGIYPSKMLGSHFLSYIDYSMLIKSEEMCRFMDDFIIASDSKETVTKDFQAIQKLLGQKSLNINSHKTQLYIDANEGIDAQVDEVISNIFGEITIYHGSDVGYETFEHIMRELTPEEVTSLILLLDKINISDREASLVLEAINSYTNELHKYLPIFLHQHPNLIKKVYAYSEKCADKEALAEGFYGLISQNHFLNEYQLFWLAKIVETYLLDTKFASKLLSALYQHNDATIISKAKILEIPEHRYGMPELRETHLKNGSSGWLAWASAVGMRNDNKQAKNYLMDYFSKVSPINKLIGSCIKSL</sequence>
<dbReference type="Proteomes" id="UP000033452">
    <property type="component" value="Unassembled WGS sequence"/>
</dbReference>
<reference evidence="2 3" key="1">
    <citation type="journal article" date="2015" name="BMC Genomics">
        <title>Genome mining reveals unlocked bioactive potential of marine Gram-negative bacteria.</title>
        <authorList>
            <person name="Machado H."/>
            <person name="Sonnenschein E.C."/>
            <person name="Melchiorsen J."/>
            <person name="Gram L."/>
        </authorList>
    </citation>
    <scope>NUCLEOTIDE SEQUENCE [LARGE SCALE GENOMIC DNA]</scope>
    <source>
        <strain evidence="2 3">S2471</strain>
    </source>
</reference>